<organism evidence="1 2">
    <name type="scientific">Pistacia integerrima</name>
    <dbReference type="NCBI Taxonomy" id="434235"/>
    <lineage>
        <taxon>Eukaryota</taxon>
        <taxon>Viridiplantae</taxon>
        <taxon>Streptophyta</taxon>
        <taxon>Embryophyta</taxon>
        <taxon>Tracheophyta</taxon>
        <taxon>Spermatophyta</taxon>
        <taxon>Magnoliopsida</taxon>
        <taxon>eudicotyledons</taxon>
        <taxon>Gunneridae</taxon>
        <taxon>Pentapetalae</taxon>
        <taxon>rosids</taxon>
        <taxon>malvids</taxon>
        <taxon>Sapindales</taxon>
        <taxon>Anacardiaceae</taxon>
        <taxon>Pistacia</taxon>
    </lineage>
</organism>
<dbReference type="Proteomes" id="UP001163603">
    <property type="component" value="Chromosome 10"/>
</dbReference>
<evidence type="ECO:0000313" key="2">
    <source>
        <dbReference type="Proteomes" id="UP001163603"/>
    </source>
</evidence>
<name>A0ACC0XXL4_9ROSI</name>
<proteinExistence type="predicted"/>
<sequence length="82" mass="9197">MGVKTCEEVTWVKKVRDETQEMATAGADKKPRFQSKRGSVFPEKKRLVKKLMFDKIVKSIASLFASRRCSSKATGDVKSDKG</sequence>
<gene>
    <name evidence="1" type="ORF">Pint_08070</name>
</gene>
<keyword evidence="2" id="KW-1185">Reference proteome</keyword>
<reference evidence="2" key="1">
    <citation type="journal article" date="2023" name="G3 (Bethesda)">
        <title>Genome assembly and association tests identify interacting loci associated with vigor, precocity, and sex in interspecific pistachio rootstocks.</title>
        <authorList>
            <person name="Palmer W."/>
            <person name="Jacygrad E."/>
            <person name="Sagayaradj S."/>
            <person name="Cavanaugh K."/>
            <person name="Han R."/>
            <person name="Bertier L."/>
            <person name="Beede B."/>
            <person name="Kafkas S."/>
            <person name="Golino D."/>
            <person name="Preece J."/>
            <person name="Michelmore R."/>
        </authorList>
    </citation>
    <scope>NUCLEOTIDE SEQUENCE [LARGE SCALE GENOMIC DNA]</scope>
</reference>
<accession>A0ACC0XXL4</accession>
<comment type="caution">
    <text evidence="1">The sequence shown here is derived from an EMBL/GenBank/DDBJ whole genome shotgun (WGS) entry which is preliminary data.</text>
</comment>
<evidence type="ECO:0000313" key="1">
    <source>
        <dbReference type="EMBL" id="KAJ0025977.1"/>
    </source>
</evidence>
<dbReference type="EMBL" id="CM047745">
    <property type="protein sequence ID" value="KAJ0025977.1"/>
    <property type="molecule type" value="Genomic_DNA"/>
</dbReference>
<protein>
    <submittedName>
        <fullName evidence="1">Uncharacterized protein</fullName>
    </submittedName>
</protein>